<protein>
    <submittedName>
        <fullName evidence="3">Uncharacterized protein</fullName>
    </submittedName>
</protein>
<gene>
    <name evidence="3" type="primary">LOC140015499</name>
</gene>
<feature type="region of interest" description="Disordered" evidence="1">
    <location>
        <begin position="144"/>
        <end position="175"/>
    </location>
</feature>
<dbReference type="GeneID" id="140015499"/>
<dbReference type="PANTHER" id="PTHR33356:SF13">
    <property type="entry name" value="DUF4005 DOMAIN-CONTAINING PROTEIN"/>
    <property type="match status" value="1"/>
</dbReference>
<name>A0ABM4VXI5_COFAR</name>
<dbReference type="RefSeq" id="XP_071924233.1">
    <property type="nucleotide sequence ID" value="XM_072068132.1"/>
</dbReference>
<reference evidence="2" key="1">
    <citation type="journal article" date="2025" name="Foods">
        <title>Unveiling the Microbial Signatures of Arabica Coffee Cherries: Insights into Ripeness Specific Diversity, Functional Traits, and Implications for Quality and Safety.</title>
        <authorList>
            <consortium name="RefSeq"/>
            <person name="Tenea G.N."/>
            <person name="Cifuentes V."/>
            <person name="Reyes P."/>
            <person name="Cevallos-Vallejos M."/>
        </authorList>
    </citation>
    <scope>NUCLEOTIDE SEQUENCE [LARGE SCALE GENOMIC DNA]</scope>
</reference>
<reference evidence="3" key="2">
    <citation type="submission" date="2025-08" db="UniProtKB">
        <authorList>
            <consortium name="RefSeq"/>
        </authorList>
    </citation>
    <scope>IDENTIFICATION</scope>
    <source>
        <tissue evidence="3">Leaves</tissue>
    </source>
</reference>
<evidence type="ECO:0000313" key="2">
    <source>
        <dbReference type="Proteomes" id="UP001652660"/>
    </source>
</evidence>
<feature type="compositionally biased region" description="Polar residues" evidence="1">
    <location>
        <begin position="59"/>
        <end position="76"/>
    </location>
</feature>
<evidence type="ECO:0000313" key="3">
    <source>
        <dbReference type="RefSeq" id="XP_071924233.1"/>
    </source>
</evidence>
<organism evidence="2 3">
    <name type="scientific">Coffea arabica</name>
    <name type="common">Arabian coffee</name>
    <dbReference type="NCBI Taxonomy" id="13443"/>
    <lineage>
        <taxon>Eukaryota</taxon>
        <taxon>Viridiplantae</taxon>
        <taxon>Streptophyta</taxon>
        <taxon>Embryophyta</taxon>
        <taxon>Tracheophyta</taxon>
        <taxon>Spermatophyta</taxon>
        <taxon>Magnoliopsida</taxon>
        <taxon>eudicotyledons</taxon>
        <taxon>Gunneridae</taxon>
        <taxon>Pentapetalae</taxon>
        <taxon>asterids</taxon>
        <taxon>lamiids</taxon>
        <taxon>Gentianales</taxon>
        <taxon>Rubiaceae</taxon>
        <taxon>Ixoroideae</taxon>
        <taxon>Gardenieae complex</taxon>
        <taxon>Bertiereae - Coffeeae clade</taxon>
        <taxon>Coffeeae</taxon>
        <taxon>Coffea</taxon>
    </lineage>
</organism>
<feature type="compositionally biased region" description="Polar residues" evidence="1">
    <location>
        <begin position="144"/>
        <end position="158"/>
    </location>
</feature>
<dbReference type="PANTHER" id="PTHR33356">
    <property type="entry name" value="TIP41-LIKE PROTEIN"/>
    <property type="match status" value="1"/>
</dbReference>
<sequence>MAENGNENVIRYEEGMSSLLPANAFDQQQSCLQQKLRYQKHHQSERHYSKSPAADNSHWKSGQLGNQRTRNGGSSNTKWAIGGPGMQALFLDSRQRSCGTGVFLPRRAGTHFPSSNRPACPPVLLPSRVVQVLNLNVHELGFQSRPQQQERTGKQSNAGGKKENINAAAGVGSGGGQCCSPEIFLPKEWTY</sequence>
<evidence type="ECO:0000256" key="1">
    <source>
        <dbReference type="SAM" id="MobiDB-lite"/>
    </source>
</evidence>
<accession>A0ABM4VXI5</accession>
<keyword evidence="2" id="KW-1185">Reference proteome</keyword>
<dbReference type="Proteomes" id="UP001652660">
    <property type="component" value="Chromosome 1e"/>
</dbReference>
<feature type="region of interest" description="Disordered" evidence="1">
    <location>
        <begin position="37"/>
        <end position="76"/>
    </location>
</feature>
<proteinExistence type="predicted"/>